<dbReference type="InterPro" id="IPR050155">
    <property type="entry name" value="HAD-like_hydrolase_sf"/>
</dbReference>
<dbReference type="PANTHER" id="PTHR43434:SF1">
    <property type="entry name" value="PHOSPHOGLYCOLATE PHOSPHATASE"/>
    <property type="match status" value="1"/>
</dbReference>
<dbReference type="InterPro" id="IPR006439">
    <property type="entry name" value="HAD-SF_hydro_IA"/>
</dbReference>
<organism evidence="1 2">
    <name type="scientific">Staphylococcus massiliensis S46</name>
    <dbReference type="NCBI Taxonomy" id="1229783"/>
    <lineage>
        <taxon>Bacteria</taxon>
        <taxon>Bacillati</taxon>
        <taxon>Bacillota</taxon>
        <taxon>Bacilli</taxon>
        <taxon>Bacillales</taxon>
        <taxon>Staphylococcaceae</taxon>
        <taxon>Staphylococcus</taxon>
    </lineage>
</organism>
<dbReference type="SFLD" id="SFLDS00003">
    <property type="entry name" value="Haloacid_Dehalogenase"/>
    <property type="match status" value="1"/>
</dbReference>
<dbReference type="PANTHER" id="PTHR43434">
    <property type="entry name" value="PHOSPHOGLYCOLATE PHOSPHATASE"/>
    <property type="match status" value="1"/>
</dbReference>
<dbReference type="NCBIfam" id="TIGR01549">
    <property type="entry name" value="HAD-SF-IA-v1"/>
    <property type="match status" value="1"/>
</dbReference>
<accession>K9AJK0</accession>
<gene>
    <name evidence="1" type="ORF">C273_07642</name>
</gene>
<dbReference type="STRING" id="1229783.C273_07642"/>
<dbReference type="GO" id="GO:0005829">
    <property type="term" value="C:cytosol"/>
    <property type="evidence" value="ECO:0007669"/>
    <property type="project" value="TreeGrafter"/>
</dbReference>
<dbReference type="SFLD" id="SFLDG01129">
    <property type="entry name" value="C1.5:_HAD__Beta-PGM__Phosphata"/>
    <property type="match status" value="1"/>
</dbReference>
<keyword evidence="2" id="KW-1185">Reference proteome</keyword>
<evidence type="ECO:0000313" key="2">
    <source>
        <dbReference type="Proteomes" id="UP000009885"/>
    </source>
</evidence>
<dbReference type="Proteomes" id="UP000009885">
    <property type="component" value="Unassembled WGS sequence"/>
</dbReference>
<evidence type="ECO:0000313" key="1">
    <source>
        <dbReference type="EMBL" id="EKU47429.1"/>
    </source>
</evidence>
<dbReference type="NCBIfam" id="TIGR01509">
    <property type="entry name" value="HAD-SF-IA-v3"/>
    <property type="match status" value="1"/>
</dbReference>
<dbReference type="InterPro" id="IPR006549">
    <property type="entry name" value="HAD-SF_hydro_IIIA"/>
</dbReference>
<dbReference type="InterPro" id="IPR023214">
    <property type="entry name" value="HAD_sf"/>
</dbReference>
<dbReference type="OrthoDB" id="9792518at2"/>
<dbReference type="EMBL" id="AMSQ01000011">
    <property type="protein sequence ID" value="EKU47429.1"/>
    <property type="molecule type" value="Genomic_DNA"/>
</dbReference>
<dbReference type="Pfam" id="PF13419">
    <property type="entry name" value="HAD_2"/>
    <property type="match status" value="1"/>
</dbReference>
<sequence>MWLLFDKDGTLIEYDETWVEIGIEMIDDFIETYHIHDKDRVYRDIGVKDHQFVPGGIMAQGTMDDIIQCFNHHAQQDVSEWTKKTSQRLISSRNPETTLIPGVVETLTSLKAQGHRLGIITSDNQVGTKKFLNDFDLTDMFDYLITTDEKSFEKPDPRVLEAFFKETNCTQDDIIIIGDAPTDIETGQRVGAQTIGVLTGIGDRDTLHNATHIIDDITALPELLRN</sequence>
<dbReference type="PATRIC" id="fig|1229783.3.peg.1540"/>
<protein>
    <submittedName>
        <fullName evidence="1">Uncharacterized protein</fullName>
    </submittedName>
</protein>
<reference evidence="1 2" key="1">
    <citation type="journal article" date="2013" name="Genome Announc.">
        <title>Genome Sequence of Staphylococcus massiliensis Strain S46, Isolated from the Surface of Healthy Human Skin.</title>
        <authorList>
            <person name="Srivastav R."/>
            <person name="Singh A."/>
            <person name="Jangir P.K."/>
            <person name="Kumari C."/>
            <person name="Muduli S."/>
            <person name="Sharma R."/>
        </authorList>
    </citation>
    <scope>NUCLEOTIDE SEQUENCE [LARGE SCALE GENOMIC DNA]</scope>
    <source>
        <strain evidence="1 2">S46</strain>
    </source>
</reference>
<dbReference type="Gene3D" id="3.40.50.1000">
    <property type="entry name" value="HAD superfamily/HAD-like"/>
    <property type="match status" value="1"/>
</dbReference>
<dbReference type="RefSeq" id="WP_009383859.1">
    <property type="nucleotide sequence ID" value="NZ_AMSQ01000011.1"/>
</dbReference>
<dbReference type="SUPFAM" id="SSF56784">
    <property type="entry name" value="HAD-like"/>
    <property type="match status" value="1"/>
</dbReference>
<dbReference type="eggNOG" id="COG0546">
    <property type="taxonomic scope" value="Bacteria"/>
</dbReference>
<name>K9AJK0_9STAP</name>
<dbReference type="InterPro" id="IPR041492">
    <property type="entry name" value="HAD_2"/>
</dbReference>
<dbReference type="GO" id="GO:0006281">
    <property type="term" value="P:DNA repair"/>
    <property type="evidence" value="ECO:0007669"/>
    <property type="project" value="TreeGrafter"/>
</dbReference>
<proteinExistence type="predicted"/>
<dbReference type="GO" id="GO:0008967">
    <property type="term" value="F:phosphoglycolate phosphatase activity"/>
    <property type="evidence" value="ECO:0007669"/>
    <property type="project" value="TreeGrafter"/>
</dbReference>
<dbReference type="AlphaFoldDB" id="K9AJK0"/>
<comment type="caution">
    <text evidence="1">The sequence shown here is derived from an EMBL/GenBank/DDBJ whole genome shotgun (WGS) entry which is preliminary data.</text>
</comment>
<dbReference type="NCBIfam" id="TIGR01662">
    <property type="entry name" value="HAD-SF-IIIA"/>
    <property type="match status" value="1"/>
</dbReference>
<dbReference type="InterPro" id="IPR036412">
    <property type="entry name" value="HAD-like_sf"/>
</dbReference>